<comment type="caution">
    <text evidence="3">The sequence shown here is derived from an EMBL/GenBank/DDBJ whole genome shotgun (WGS) entry which is preliminary data.</text>
</comment>
<dbReference type="OrthoDB" id="1973590at2"/>
<dbReference type="Gene3D" id="2.60.120.10">
    <property type="entry name" value="Jelly Rolls"/>
    <property type="match status" value="1"/>
</dbReference>
<name>A0A0P6XHI0_9CHLR</name>
<evidence type="ECO:0000313" key="3">
    <source>
        <dbReference type="EMBL" id="KPL74368.1"/>
    </source>
</evidence>
<dbReference type="STRING" id="1134406.ADN00_13835"/>
<evidence type="ECO:0000313" key="4">
    <source>
        <dbReference type="Proteomes" id="UP000050417"/>
    </source>
</evidence>
<dbReference type="InterPro" id="IPR011051">
    <property type="entry name" value="RmlC_Cupin_sf"/>
</dbReference>
<gene>
    <name evidence="3" type="ORF">ADN00_13835</name>
</gene>
<evidence type="ECO:0000259" key="2">
    <source>
        <dbReference type="Pfam" id="PF07883"/>
    </source>
</evidence>
<dbReference type="Proteomes" id="UP000050417">
    <property type="component" value="Unassembled WGS sequence"/>
</dbReference>
<dbReference type="GO" id="GO:0046872">
    <property type="term" value="F:metal ion binding"/>
    <property type="evidence" value="ECO:0007669"/>
    <property type="project" value="UniProtKB-KW"/>
</dbReference>
<dbReference type="PANTHER" id="PTHR35848:SF6">
    <property type="entry name" value="CUPIN TYPE-2 DOMAIN-CONTAINING PROTEIN"/>
    <property type="match status" value="1"/>
</dbReference>
<keyword evidence="1" id="KW-0479">Metal-binding</keyword>
<dbReference type="InterPro" id="IPR051610">
    <property type="entry name" value="GPI/OXD"/>
</dbReference>
<evidence type="ECO:0000256" key="1">
    <source>
        <dbReference type="ARBA" id="ARBA00022723"/>
    </source>
</evidence>
<dbReference type="InterPro" id="IPR013096">
    <property type="entry name" value="Cupin_2"/>
</dbReference>
<sequence>MTEAKGKVIHYSKVEGQSMGDVAPGATIRWLIDDDHDGAPTYALRMIELAPGGHSPHHSHPYEHENFVVEGEGQVLMDGVWHDLKAGDVVFMPPNADHQYRNAGSTVFKFLCGIPVKKLLPK</sequence>
<keyword evidence="4" id="KW-1185">Reference proteome</keyword>
<dbReference type="CDD" id="cd02222">
    <property type="entry name" value="cupin_TM1459-like"/>
    <property type="match status" value="1"/>
</dbReference>
<dbReference type="PANTHER" id="PTHR35848">
    <property type="entry name" value="OXALATE-BINDING PROTEIN"/>
    <property type="match status" value="1"/>
</dbReference>
<dbReference type="EMBL" id="LGCL01000032">
    <property type="protein sequence ID" value="KPL74368.1"/>
    <property type="molecule type" value="Genomic_DNA"/>
</dbReference>
<accession>A0A0P6XHI0</accession>
<protein>
    <recommendedName>
        <fullName evidence="2">Cupin type-2 domain-containing protein</fullName>
    </recommendedName>
</protein>
<organism evidence="3 4">
    <name type="scientific">Ornatilinea apprima</name>
    <dbReference type="NCBI Taxonomy" id="1134406"/>
    <lineage>
        <taxon>Bacteria</taxon>
        <taxon>Bacillati</taxon>
        <taxon>Chloroflexota</taxon>
        <taxon>Anaerolineae</taxon>
        <taxon>Anaerolineales</taxon>
        <taxon>Anaerolineaceae</taxon>
        <taxon>Ornatilinea</taxon>
    </lineage>
</organism>
<dbReference type="Pfam" id="PF07883">
    <property type="entry name" value="Cupin_2"/>
    <property type="match status" value="1"/>
</dbReference>
<dbReference type="RefSeq" id="WP_075063613.1">
    <property type="nucleotide sequence ID" value="NZ_LGCL01000032.1"/>
</dbReference>
<feature type="domain" description="Cupin type-2" evidence="2">
    <location>
        <begin position="46"/>
        <end position="112"/>
    </location>
</feature>
<dbReference type="AlphaFoldDB" id="A0A0P6XHI0"/>
<reference evidence="3 4" key="1">
    <citation type="submission" date="2015-07" db="EMBL/GenBank/DDBJ databases">
        <title>Genome sequence of Ornatilinea apprima DSM 23815.</title>
        <authorList>
            <person name="Hemp J."/>
            <person name="Ward L.M."/>
            <person name="Pace L.A."/>
            <person name="Fischer W.W."/>
        </authorList>
    </citation>
    <scope>NUCLEOTIDE SEQUENCE [LARGE SCALE GENOMIC DNA]</scope>
    <source>
        <strain evidence="3 4">P3M-1</strain>
    </source>
</reference>
<dbReference type="InterPro" id="IPR014710">
    <property type="entry name" value="RmlC-like_jellyroll"/>
</dbReference>
<dbReference type="SUPFAM" id="SSF51182">
    <property type="entry name" value="RmlC-like cupins"/>
    <property type="match status" value="1"/>
</dbReference>
<proteinExistence type="predicted"/>